<accession>A0A367KU19</accession>
<feature type="compositionally biased region" description="Basic and acidic residues" evidence="1">
    <location>
        <begin position="206"/>
        <end position="218"/>
    </location>
</feature>
<feature type="compositionally biased region" description="Acidic residues" evidence="1">
    <location>
        <begin position="792"/>
        <end position="801"/>
    </location>
</feature>
<protein>
    <recommendedName>
        <fullName evidence="7">SANT domain-containing protein</fullName>
    </recommendedName>
</protein>
<dbReference type="PANTHER" id="PTHR13992:SF39">
    <property type="entry name" value="SMRTER, ISOFORM G"/>
    <property type="match status" value="1"/>
</dbReference>
<dbReference type="Gene3D" id="1.20.58.1880">
    <property type="match status" value="1"/>
</dbReference>
<dbReference type="Pfam" id="PF00249">
    <property type="entry name" value="Myb_DNA-binding"/>
    <property type="match status" value="1"/>
</dbReference>
<feature type="compositionally biased region" description="Basic and acidic residues" evidence="1">
    <location>
        <begin position="54"/>
        <end position="96"/>
    </location>
</feature>
<dbReference type="InterPro" id="IPR009057">
    <property type="entry name" value="Homeodomain-like_sf"/>
</dbReference>
<evidence type="ECO:0000313" key="5">
    <source>
        <dbReference type="EMBL" id="RCI05695.1"/>
    </source>
</evidence>
<feature type="non-terminal residue" evidence="5">
    <location>
        <position position="940"/>
    </location>
</feature>
<dbReference type="PROSITE" id="PS51294">
    <property type="entry name" value="HTH_MYB"/>
    <property type="match status" value="1"/>
</dbReference>
<evidence type="ECO:0000259" key="2">
    <source>
        <dbReference type="PROSITE" id="PS50090"/>
    </source>
</evidence>
<evidence type="ECO:0000259" key="4">
    <source>
        <dbReference type="PROSITE" id="PS51294"/>
    </source>
</evidence>
<feature type="region of interest" description="Disordered" evidence="1">
    <location>
        <begin position="715"/>
        <end position="772"/>
    </location>
</feature>
<feature type="region of interest" description="Disordered" evidence="1">
    <location>
        <begin position="789"/>
        <end position="812"/>
    </location>
</feature>
<evidence type="ECO:0008006" key="7">
    <source>
        <dbReference type="Google" id="ProtNLM"/>
    </source>
</evidence>
<dbReference type="InterPro" id="IPR001005">
    <property type="entry name" value="SANT/Myb"/>
</dbReference>
<dbReference type="PANTHER" id="PTHR13992">
    <property type="entry name" value="NUCLEAR RECEPTOR CO-REPRESSOR RELATED NCOR"/>
    <property type="match status" value="1"/>
</dbReference>
<dbReference type="EMBL" id="PJQM01000325">
    <property type="protein sequence ID" value="RCI05695.1"/>
    <property type="molecule type" value="Genomic_DNA"/>
</dbReference>
<feature type="domain" description="Myb-like" evidence="2">
    <location>
        <begin position="803"/>
        <end position="853"/>
    </location>
</feature>
<dbReference type="InterPro" id="IPR051571">
    <property type="entry name" value="N-CoR_corepressor"/>
</dbReference>
<dbReference type="SMART" id="SM00717">
    <property type="entry name" value="SANT"/>
    <property type="match status" value="2"/>
</dbReference>
<feature type="domain" description="SANT" evidence="3">
    <location>
        <begin position="806"/>
        <end position="857"/>
    </location>
</feature>
<dbReference type="GO" id="GO:0034967">
    <property type="term" value="C:Set3 complex"/>
    <property type="evidence" value="ECO:0007669"/>
    <property type="project" value="TreeGrafter"/>
</dbReference>
<dbReference type="Proteomes" id="UP000253551">
    <property type="component" value="Unassembled WGS sequence"/>
</dbReference>
<name>A0A367KU19_RHIST</name>
<feature type="compositionally biased region" description="Polar residues" evidence="1">
    <location>
        <begin position="729"/>
        <end position="750"/>
    </location>
</feature>
<evidence type="ECO:0000256" key="1">
    <source>
        <dbReference type="SAM" id="MobiDB-lite"/>
    </source>
</evidence>
<feature type="domain" description="HTH myb-type" evidence="4">
    <location>
        <begin position="803"/>
        <end position="857"/>
    </location>
</feature>
<feature type="compositionally biased region" description="Low complexity" evidence="1">
    <location>
        <begin position="14"/>
        <end position="43"/>
    </location>
</feature>
<dbReference type="Gene3D" id="1.10.10.60">
    <property type="entry name" value="Homeodomain-like"/>
    <property type="match status" value="1"/>
</dbReference>
<dbReference type="STRING" id="4846.A0A367KU19"/>
<feature type="compositionally biased region" description="Basic and acidic residues" evidence="1">
    <location>
        <begin position="250"/>
        <end position="287"/>
    </location>
</feature>
<feature type="compositionally biased region" description="Polar residues" evidence="1">
    <location>
        <begin position="233"/>
        <end position="249"/>
    </location>
</feature>
<evidence type="ECO:0000259" key="3">
    <source>
        <dbReference type="PROSITE" id="PS51293"/>
    </source>
</evidence>
<dbReference type="InterPro" id="IPR017884">
    <property type="entry name" value="SANT_dom"/>
</dbReference>
<dbReference type="OrthoDB" id="10258692at2759"/>
<feature type="region of interest" description="Disordered" evidence="1">
    <location>
        <begin position="1"/>
        <end position="296"/>
    </location>
</feature>
<feature type="compositionally biased region" description="Polar residues" evidence="1">
    <location>
        <begin position="173"/>
        <end position="182"/>
    </location>
</feature>
<evidence type="ECO:0000313" key="6">
    <source>
        <dbReference type="Proteomes" id="UP000253551"/>
    </source>
</evidence>
<dbReference type="SUPFAM" id="SSF46689">
    <property type="entry name" value="Homeodomain-like"/>
    <property type="match status" value="2"/>
</dbReference>
<comment type="caution">
    <text evidence="5">The sequence shown here is derived from an EMBL/GenBank/DDBJ whole genome shotgun (WGS) entry which is preliminary data.</text>
</comment>
<dbReference type="PROSITE" id="PS50090">
    <property type="entry name" value="MYB_LIKE"/>
    <property type="match status" value="1"/>
</dbReference>
<organism evidence="5 6">
    <name type="scientific">Rhizopus stolonifer</name>
    <name type="common">Rhizopus nigricans</name>
    <dbReference type="NCBI Taxonomy" id="4846"/>
    <lineage>
        <taxon>Eukaryota</taxon>
        <taxon>Fungi</taxon>
        <taxon>Fungi incertae sedis</taxon>
        <taxon>Mucoromycota</taxon>
        <taxon>Mucoromycotina</taxon>
        <taxon>Mucoromycetes</taxon>
        <taxon>Mucorales</taxon>
        <taxon>Mucorineae</taxon>
        <taxon>Rhizopodaceae</taxon>
        <taxon>Rhizopus</taxon>
    </lineage>
</organism>
<feature type="compositionally biased region" description="Polar residues" evidence="1">
    <location>
        <begin position="1"/>
        <end position="13"/>
    </location>
</feature>
<proteinExistence type="predicted"/>
<dbReference type="CDD" id="cd00167">
    <property type="entry name" value="SANT"/>
    <property type="match status" value="2"/>
</dbReference>
<gene>
    <name evidence="5" type="ORF">CU098_013038</name>
</gene>
<feature type="domain" description="SANT" evidence="3">
    <location>
        <begin position="583"/>
        <end position="634"/>
    </location>
</feature>
<feature type="compositionally biased region" description="Basic and acidic residues" evidence="1">
    <location>
        <begin position="160"/>
        <end position="170"/>
    </location>
</feature>
<keyword evidence="6" id="KW-1185">Reference proteome</keyword>
<dbReference type="InterPro" id="IPR017930">
    <property type="entry name" value="Myb_dom"/>
</dbReference>
<dbReference type="GO" id="GO:0006357">
    <property type="term" value="P:regulation of transcription by RNA polymerase II"/>
    <property type="evidence" value="ECO:0007669"/>
    <property type="project" value="TreeGrafter"/>
</dbReference>
<dbReference type="PROSITE" id="PS51293">
    <property type="entry name" value="SANT"/>
    <property type="match status" value="2"/>
</dbReference>
<dbReference type="AlphaFoldDB" id="A0A367KU19"/>
<reference evidence="5 6" key="1">
    <citation type="journal article" date="2018" name="G3 (Bethesda)">
        <title>Phylogenetic and Phylogenomic Definition of Rhizopus Species.</title>
        <authorList>
            <person name="Gryganskyi A.P."/>
            <person name="Golan J."/>
            <person name="Dolatabadi S."/>
            <person name="Mondo S."/>
            <person name="Robb S."/>
            <person name="Idnurm A."/>
            <person name="Muszewska A."/>
            <person name="Steczkiewicz K."/>
            <person name="Masonjones S."/>
            <person name="Liao H.L."/>
            <person name="Gajdeczka M.T."/>
            <person name="Anike F."/>
            <person name="Vuek A."/>
            <person name="Anishchenko I.M."/>
            <person name="Voigt K."/>
            <person name="de Hoog G.S."/>
            <person name="Smith M.E."/>
            <person name="Heitman J."/>
            <person name="Vilgalys R."/>
            <person name="Stajich J.E."/>
        </authorList>
    </citation>
    <scope>NUCLEOTIDE SEQUENCE [LARGE SCALE GENOMIC DNA]</scope>
    <source>
        <strain evidence="5 6">LSU 92-RS-03</strain>
    </source>
</reference>
<sequence length="940" mass="108222">MSVAGSTSSQGTHSRSPSRSRSPPYSDGRYPNNTRYRYDYNYRPIRSGMSAALDDYRDMRERERDRDRDRPMGLRDDRYAPRGRERYTPYYRDEHYASSSSSSNMPRDYPKMPGNLLRRDDKLPNSSSSSSIKDLKDDTTKPPSTSTSADPPPNAYPSSRDYDRRRDGYMRYESSSYGSMNYQMPPFGDSYRPDRDMPPSPSVPYYERDRLDDRDFYRRSNGASNDYDRYRTTPGNNPTRHVSRPSWSSNKERMLDRDRPERIDIRSGRTSPIKERSETKPEEKKEETESEYEDMDMEANKEEAKKQALQAMENEPSADMVNFADTSVVRKRPQLLINQLRSKNDQTDDALYEKILQDNRKIAQKNACMADGLWQGKKETEESWLDQENWSKPLYASIQDYPCVQDNIAQFEKLRISVAHSLSLQKTALKKKERFLKNEYKRLHEQWTRKNLALDMRRDEERKVSDRYNSYRSSSRQQRERPEEYVDNVIFISGAPDALRFKNDGASTPYGLYTSDAARSEAELLEIIQSLETAEMRNPESRAKKTTATIPPMILDERERMRTFDDRSGLVKDPLSYYHTGPDTGDVWNQQEVTTFMESYMMYPKQFERIAMAVGTKTACQCVLFYYRKKKKIDFKALMKKGRRGKATKHRDRIAAAIRAVTGDSVSPRKAKSKGSALMADIGEAQVSRKAKEKDAAERKSRELRDLEQANAYWDGVAERKKTKRPSSVAPSGPTSSASDDTEMMLQQIQPERRRTNSAGVNLQRRKGRSPREPVIAEAVLPTESTKRYTEETMDTEEEMDEKQSIASTKWSEREKEMAIEAFKQHGRDFVKVAGLVKTKTEEQCRNFYHNFKRKFGPNAFHEEETAQPILSPQDIGTLSGRADLKAEEEDAAAALVDMFQMGANTLNEAPKNLALPPSSARIDEFVTIPPSPVTTPGIA</sequence>